<reference evidence="1 2" key="1">
    <citation type="journal article" date="2013" name="PLoS Genet.">
        <title>The genome and development-dependent transcriptomes of Pyronema confluens: a window into fungal evolution.</title>
        <authorList>
            <person name="Traeger S."/>
            <person name="Altegoer F."/>
            <person name="Freitag M."/>
            <person name="Gabaldon T."/>
            <person name="Kempken F."/>
            <person name="Kumar A."/>
            <person name="Marcet-Houben M."/>
            <person name="Poggeler S."/>
            <person name="Stajich J.E."/>
            <person name="Nowrousian M."/>
        </authorList>
    </citation>
    <scope>NUCLEOTIDE SEQUENCE [LARGE SCALE GENOMIC DNA]</scope>
    <source>
        <strain evidence="2">CBS 100304</strain>
        <tissue evidence="1">Vegetative mycelium</tissue>
    </source>
</reference>
<name>U4LVA0_PYROM</name>
<sequence>MSQKCTFCIFASGTVH</sequence>
<evidence type="ECO:0000313" key="2">
    <source>
        <dbReference type="Proteomes" id="UP000018144"/>
    </source>
</evidence>
<protein>
    <submittedName>
        <fullName evidence="1">Uncharacterized protein</fullName>
    </submittedName>
</protein>
<organism evidence="1 2">
    <name type="scientific">Pyronema omphalodes (strain CBS 100304)</name>
    <name type="common">Pyronema confluens</name>
    <dbReference type="NCBI Taxonomy" id="1076935"/>
    <lineage>
        <taxon>Eukaryota</taxon>
        <taxon>Fungi</taxon>
        <taxon>Dikarya</taxon>
        <taxon>Ascomycota</taxon>
        <taxon>Pezizomycotina</taxon>
        <taxon>Pezizomycetes</taxon>
        <taxon>Pezizales</taxon>
        <taxon>Pyronemataceae</taxon>
        <taxon>Pyronema</taxon>
    </lineage>
</organism>
<accession>U4LVA0</accession>
<dbReference type="Proteomes" id="UP000018144">
    <property type="component" value="Unassembled WGS sequence"/>
</dbReference>
<keyword evidence="2" id="KW-1185">Reference proteome</keyword>
<proteinExistence type="predicted"/>
<dbReference type="EMBL" id="HF936526">
    <property type="protein sequence ID" value="CCX34397.1"/>
    <property type="molecule type" value="Genomic_DNA"/>
</dbReference>
<gene>
    <name evidence="1" type="ORF">PCON_03609</name>
</gene>
<evidence type="ECO:0000313" key="1">
    <source>
        <dbReference type="EMBL" id="CCX34397.1"/>
    </source>
</evidence>
<dbReference type="AlphaFoldDB" id="U4LVA0"/>